<feature type="domain" description="IPT/TIG" evidence="9">
    <location>
        <begin position="5"/>
        <end position="86"/>
    </location>
</feature>
<evidence type="ECO:0000256" key="3">
    <source>
        <dbReference type="ARBA" id="ARBA00017526"/>
    </source>
</evidence>
<comment type="function">
    <text evidence="1">Component of the exocyst complex involved in the docking of exocytic vesicles with fusion sites on the plasma membrane.</text>
</comment>
<dbReference type="FunFam" id="2.60.40.10:FF:000196">
    <property type="entry name" value="Exocyst complex component 2"/>
    <property type="match status" value="1"/>
</dbReference>
<dbReference type="GO" id="GO:0006887">
    <property type="term" value="P:exocytosis"/>
    <property type="evidence" value="ECO:0007669"/>
    <property type="project" value="UniProtKB-KW"/>
</dbReference>
<dbReference type="Pfam" id="PF15469">
    <property type="entry name" value="Sec5"/>
    <property type="match status" value="1"/>
</dbReference>
<reference evidence="11" key="1">
    <citation type="submission" date="2021-04" db="EMBL/GenBank/DDBJ databases">
        <authorList>
            <person name="Tunstrom K."/>
        </authorList>
    </citation>
    <scope>NUCLEOTIDE SEQUENCE</scope>
</reference>
<gene>
    <name evidence="11" type="ORF">PAPOLLO_LOCUS7041</name>
</gene>
<evidence type="ECO:0000256" key="5">
    <source>
        <dbReference type="ARBA" id="ARBA00022483"/>
    </source>
</evidence>
<organism evidence="11 12">
    <name type="scientific">Parnassius apollo</name>
    <name type="common">Apollo butterfly</name>
    <name type="synonym">Papilio apollo</name>
    <dbReference type="NCBI Taxonomy" id="110799"/>
    <lineage>
        <taxon>Eukaryota</taxon>
        <taxon>Metazoa</taxon>
        <taxon>Ecdysozoa</taxon>
        <taxon>Arthropoda</taxon>
        <taxon>Hexapoda</taxon>
        <taxon>Insecta</taxon>
        <taxon>Pterygota</taxon>
        <taxon>Neoptera</taxon>
        <taxon>Endopterygota</taxon>
        <taxon>Lepidoptera</taxon>
        <taxon>Glossata</taxon>
        <taxon>Ditrysia</taxon>
        <taxon>Papilionoidea</taxon>
        <taxon>Papilionidae</taxon>
        <taxon>Parnassiinae</taxon>
        <taxon>Parnassini</taxon>
        <taxon>Parnassius</taxon>
        <taxon>Parnassius</taxon>
    </lineage>
</organism>
<dbReference type="EMBL" id="CAJQZP010000478">
    <property type="protein sequence ID" value="CAG4963681.1"/>
    <property type="molecule type" value="Genomic_DNA"/>
</dbReference>
<dbReference type="InterPro" id="IPR029175">
    <property type="entry name" value="EXOC2/Sec5"/>
</dbReference>
<evidence type="ECO:0000256" key="7">
    <source>
        <dbReference type="ARBA" id="ARBA00029715"/>
    </source>
</evidence>
<dbReference type="InterPro" id="IPR002909">
    <property type="entry name" value="IPT_dom"/>
</dbReference>
<proteinExistence type="inferred from homology"/>
<dbReference type="PANTHER" id="PTHR13043:SF1">
    <property type="entry name" value="EXOCYST COMPLEX COMPONENT 2"/>
    <property type="match status" value="1"/>
</dbReference>
<evidence type="ECO:0000259" key="10">
    <source>
        <dbReference type="Pfam" id="PF15469"/>
    </source>
</evidence>
<keyword evidence="5" id="KW-0268">Exocytosis</keyword>
<evidence type="ECO:0000256" key="4">
    <source>
        <dbReference type="ARBA" id="ARBA00022448"/>
    </source>
</evidence>
<name>A0A8S3WJU0_PARAO</name>
<dbReference type="Pfam" id="PF01833">
    <property type="entry name" value="TIG"/>
    <property type="match status" value="1"/>
</dbReference>
<accession>A0A8S3WJU0</accession>
<feature type="compositionally biased region" description="Basic and acidic residues" evidence="8">
    <location>
        <begin position="387"/>
        <end position="398"/>
    </location>
</feature>
<evidence type="ECO:0000259" key="9">
    <source>
        <dbReference type="Pfam" id="PF01833"/>
    </source>
</evidence>
<dbReference type="GO" id="GO:0000145">
    <property type="term" value="C:exocyst"/>
    <property type="evidence" value="ECO:0007669"/>
    <property type="project" value="InterPro"/>
</dbReference>
<protein>
    <recommendedName>
        <fullName evidence="3">Exocyst complex component 2</fullName>
    </recommendedName>
    <alternativeName>
        <fullName evidence="7">Exocyst complex component Sec5</fullName>
    </alternativeName>
</protein>
<evidence type="ECO:0000256" key="2">
    <source>
        <dbReference type="ARBA" id="ARBA00010578"/>
    </source>
</evidence>
<dbReference type="OrthoDB" id="26242at2759"/>
<feature type="region of interest" description="Disordered" evidence="8">
    <location>
        <begin position="387"/>
        <end position="408"/>
    </location>
</feature>
<sequence length="1623" mass="179521">MGPPPVVTGISPKEGPPGTRVTIRGEFLGISATDLIGLKICDCDCLLSAEWKSKNKIVARSGPCKGRGDIIVTTKSGGEGTSTVQFRGYHESVGPMKESAVWVEEAAPPSVPWGRRPMSPTAYTPPDPLGLSTEGDDCKFPEEELHELFPDGSGKLSDENFQPGWYLLEHHSNTSYEDLKAGMIFLQRKVEGQKEGQLSFLKANTGAVMDQLDRLVLLKNMYEEDHRKNGREPLPSLQSAIEESISLADSLFSEILSRKENADNTREALSLLTRHKFLFQLPSSIDKNIKKKEYDLVVNDYTRAKNLFGNTDVKLFQKILTEIDKKIEELKENLYNRMKTMPINVQEQTKYIRLLISLNWDGDAAWTAILSRKDYLMTLMNKVKEHFKQKEEQESNEKGRRRARESEGSGAWGAMRAAWCGAACGALAAELHALWPLARRYFAGELAGEPAAPQRHADLKEMIIAAVESFSEQMRACLLVGGAASGAGGVAGAGGAGADVMRTRLVANLRHLRDAYDSLLKLDLPSQPLSIVEKVIFDYRVHGMTVFLQRAHKRVKSLSEKESWKIEEFSDYGAITNLPHLLETYMNEALSSIHKCVLSSGRRENPLLNEGSEPSATLQRHTQQILLAYVTVLRELALHHEDQDFNNTSLSVALDQRLDESYGGGAGGGAARSWQQRLLIAGANAHYTRRLTLNNILDAFQTYGLPKPTQAIQTTKDALSSLESSIAETYLEHKGDPLVGTIEPSMYMGRHHTDAEAMVDDARPYVYEIINNLIAVHAEVDSVCGAASTRYVRDICETVCEELARLAACAPAAGRAAALQARLEYTLLRLAVAEHLTRKAESVIYPCTYETVCEELARLAACGPAAALQARLEYTLLRLAVAEHLTRKAESVIYPCTYETVCEELERLAACAPAAALQARLEYTLLRLAVAEHLTRKAESVIYPCTYETVCEEMARLAACAPAAALQARLEYPLLRLAVAEHLTRKAASVIYPCTYETVCEELERLAACAPAAALQARLEYTLLRLAVAEHLTRKAESVIYPCTYETVCEELERLAASAPAAALQARLEYTLLRLAVAEHLTRKAESVIYPCTYETVCEELERLAACAPAAALQARLEYTLLRLAVAEHLTRKAESVIYPCTYETVCEELARLAACGPAAALQARLEYTLLRLAVAEHLTRKAESVIYPCTYETVCEELERLAAFAPAAALQARLEYTPLRLAVAEHLTRKAESVIYPCTYETVCEELERLAACAPAAALQARLEYTLLRLAVAEHLTRKAESVIYPCTYETVCEEMARLAACGPAAALQARLEYTLLRLAVAQHLTRKAESVIYPYTYETVCEELERLAACAPAAALQARLEYTLLRLAVAEHLTRKAESVIYPCTYETVCEEMARLAACGPAAALQARLEYTLLRLAVAQHLTRKAESVIYPCTYETVCEELERLAACGPAAALQARLEYTLLRLAVAEHLTRKAESVIYPCTYETVCEEMARLAACGPAAALQARLEYTLLRLAVAEHLTRKAESVIYPCTYETVCEELERLAACAPAAALQARLEYTLLRLAVAEHLTGKAENYLMEALAGLPPLENEEDKTRMENIIQGFKKRMELQLASLNCNMETV</sequence>
<dbReference type="Proteomes" id="UP000691718">
    <property type="component" value="Unassembled WGS sequence"/>
</dbReference>
<dbReference type="GO" id="GO:0006893">
    <property type="term" value="P:Golgi to plasma membrane transport"/>
    <property type="evidence" value="ECO:0007669"/>
    <property type="project" value="InterPro"/>
</dbReference>
<evidence type="ECO:0000313" key="12">
    <source>
        <dbReference type="Proteomes" id="UP000691718"/>
    </source>
</evidence>
<comment type="caution">
    <text evidence="11">The sequence shown here is derived from an EMBL/GenBank/DDBJ whole genome shotgun (WGS) entry which is preliminary data.</text>
</comment>
<evidence type="ECO:0000313" key="11">
    <source>
        <dbReference type="EMBL" id="CAG4963681.1"/>
    </source>
</evidence>
<evidence type="ECO:0000256" key="1">
    <source>
        <dbReference type="ARBA" id="ARBA00002660"/>
    </source>
</evidence>
<feature type="domain" description="Exocyst complex component EXOC2/Sec5 N-terminal" evidence="10">
    <location>
        <begin position="126"/>
        <end position="847"/>
    </location>
</feature>
<dbReference type="PANTHER" id="PTHR13043">
    <property type="entry name" value="EXOCYST COMPLEX COMPONENT SEC5"/>
    <property type="match status" value="1"/>
</dbReference>
<comment type="similarity">
    <text evidence="2">Belongs to the SEC5 family.</text>
</comment>
<dbReference type="GO" id="GO:0015031">
    <property type="term" value="P:protein transport"/>
    <property type="evidence" value="ECO:0007669"/>
    <property type="project" value="UniProtKB-KW"/>
</dbReference>
<evidence type="ECO:0000256" key="6">
    <source>
        <dbReference type="ARBA" id="ARBA00022927"/>
    </source>
</evidence>
<evidence type="ECO:0000256" key="8">
    <source>
        <dbReference type="SAM" id="MobiDB-lite"/>
    </source>
</evidence>
<keyword evidence="4" id="KW-0813">Transport</keyword>
<keyword evidence="12" id="KW-1185">Reference proteome</keyword>
<dbReference type="InterPro" id="IPR039481">
    <property type="entry name" value="EXOC2/Sec5_N_dom"/>
</dbReference>
<keyword evidence="6" id="KW-0653">Protein transport</keyword>